<comment type="caution">
    <text evidence="3">The sequence shown here is derived from an EMBL/GenBank/DDBJ whole genome shotgun (WGS) entry which is preliminary data.</text>
</comment>
<evidence type="ECO:0000256" key="2">
    <source>
        <dbReference type="SAM" id="SignalP"/>
    </source>
</evidence>
<feature type="signal peptide" evidence="2">
    <location>
        <begin position="1"/>
        <end position="28"/>
    </location>
</feature>
<proteinExistence type="predicted"/>
<evidence type="ECO:0000313" key="3">
    <source>
        <dbReference type="EMBL" id="GIT95145.1"/>
    </source>
</evidence>
<evidence type="ECO:0000313" key="4">
    <source>
        <dbReference type="Proteomes" id="UP000786693"/>
    </source>
</evidence>
<accession>A0ABQ4NLP0</accession>
<gene>
    <name evidence="3" type="ORF">JANAI62_17680</name>
</gene>
<name>A0ABQ4NLP0_9RHOB</name>
<keyword evidence="2" id="KW-0732">Signal</keyword>
<evidence type="ECO:0008006" key="5">
    <source>
        <dbReference type="Google" id="ProtNLM"/>
    </source>
</evidence>
<keyword evidence="1" id="KW-0812">Transmembrane</keyword>
<dbReference type="Proteomes" id="UP000786693">
    <property type="component" value="Unassembled WGS sequence"/>
</dbReference>
<organism evidence="3 4">
    <name type="scientific">Jannaschia pagri</name>
    <dbReference type="NCBI Taxonomy" id="2829797"/>
    <lineage>
        <taxon>Bacteria</taxon>
        <taxon>Pseudomonadati</taxon>
        <taxon>Pseudomonadota</taxon>
        <taxon>Alphaproteobacteria</taxon>
        <taxon>Rhodobacterales</taxon>
        <taxon>Roseobacteraceae</taxon>
        <taxon>Jannaschia</taxon>
    </lineage>
</organism>
<dbReference type="EMBL" id="BPFH01000003">
    <property type="protein sequence ID" value="GIT95145.1"/>
    <property type="molecule type" value="Genomic_DNA"/>
</dbReference>
<reference evidence="3 4" key="1">
    <citation type="submission" date="2021-05" db="EMBL/GenBank/DDBJ databases">
        <title>Bacteria Genome sequencing.</title>
        <authorList>
            <person name="Takabe Y."/>
            <person name="Nakajima Y."/>
            <person name="Suzuki S."/>
            <person name="Shiozaki T."/>
        </authorList>
    </citation>
    <scope>NUCLEOTIDE SEQUENCE [LARGE SCALE GENOMIC DNA]</scope>
    <source>
        <strain evidence="3 4">AI_62</strain>
    </source>
</reference>
<evidence type="ECO:0000256" key="1">
    <source>
        <dbReference type="SAM" id="Phobius"/>
    </source>
</evidence>
<feature type="chain" id="PRO_5046105156" description="Tellurite resistance protein TerB" evidence="2">
    <location>
        <begin position="29"/>
        <end position="210"/>
    </location>
</feature>
<dbReference type="InterPro" id="IPR029024">
    <property type="entry name" value="TerB-like"/>
</dbReference>
<dbReference type="RefSeq" id="WP_220748659.1">
    <property type="nucleotide sequence ID" value="NZ_BPFH01000003.1"/>
</dbReference>
<dbReference type="SUPFAM" id="SSF158682">
    <property type="entry name" value="TerB-like"/>
    <property type="match status" value="1"/>
</dbReference>
<protein>
    <recommendedName>
        <fullName evidence="5">Tellurite resistance protein TerB</fullName>
    </recommendedName>
</protein>
<sequence>MKSPVSVYLSLAVSAVVIWALAPASGQAQTAPAQNRSFVPTALADWWETVSLLPWVIGLMGLAAVFAFCVHKLRLRRRALRREILGLPDGVRFRVADAIVHCVWRSRKIDGERLKRAVEVARNTTNMDYSADHLREAAVRADRVIIPTNFLYMAADLTQKEKLVVFNAAVSVLLADGPLTMHDRNMLKFLAAGLRLRRHELRDLRHLIPT</sequence>
<keyword evidence="1" id="KW-0472">Membrane</keyword>
<keyword evidence="1" id="KW-1133">Transmembrane helix</keyword>
<feature type="transmembrane region" description="Helical" evidence="1">
    <location>
        <begin position="52"/>
        <end position="73"/>
    </location>
</feature>
<keyword evidence="4" id="KW-1185">Reference proteome</keyword>